<keyword evidence="3" id="KW-0597">Phosphoprotein</keyword>
<dbReference type="GO" id="GO:0016020">
    <property type="term" value="C:membrane"/>
    <property type="evidence" value="ECO:0007669"/>
    <property type="project" value="InterPro"/>
</dbReference>
<keyword evidence="9" id="KW-1133">Transmembrane helix</keyword>
<organism evidence="11 12">
    <name type="scientific">Microbispora rosea</name>
    <dbReference type="NCBI Taxonomy" id="58117"/>
    <lineage>
        <taxon>Bacteria</taxon>
        <taxon>Bacillati</taxon>
        <taxon>Actinomycetota</taxon>
        <taxon>Actinomycetes</taxon>
        <taxon>Streptosporangiales</taxon>
        <taxon>Streptosporangiaceae</taxon>
        <taxon>Microbispora</taxon>
    </lineage>
</organism>
<evidence type="ECO:0000313" key="11">
    <source>
        <dbReference type="EMBL" id="SIR58183.1"/>
    </source>
</evidence>
<dbReference type="Pfam" id="PF07730">
    <property type="entry name" value="HisKA_3"/>
    <property type="match status" value="1"/>
</dbReference>
<dbReference type="GO" id="GO:0005524">
    <property type="term" value="F:ATP binding"/>
    <property type="evidence" value="ECO:0007669"/>
    <property type="project" value="UniProtKB-KW"/>
</dbReference>
<evidence type="ECO:0000256" key="3">
    <source>
        <dbReference type="ARBA" id="ARBA00022553"/>
    </source>
</evidence>
<keyword evidence="9" id="KW-0472">Membrane</keyword>
<evidence type="ECO:0000256" key="1">
    <source>
        <dbReference type="ARBA" id="ARBA00000085"/>
    </source>
</evidence>
<gene>
    <name evidence="11" type="ORF">SAMN05421833_11130</name>
</gene>
<name>A0A1N7C411_9ACTN</name>
<dbReference type="EMBL" id="FTNI01000011">
    <property type="protein sequence ID" value="SIR58183.1"/>
    <property type="molecule type" value="Genomic_DNA"/>
</dbReference>
<dbReference type="Gene3D" id="3.30.565.10">
    <property type="entry name" value="Histidine kinase-like ATPase, C-terminal domain"/>
    <property type="match status" value="1"/>
</dbReference>
<feature type="transmembrane region" description="Helical" evidence="9">
    <location>
        <begin position="98"/>
        <end position="120"/>
    </location>
</feature>
<keyword evidence="12" id="KW-1185">Reference proteome</keyword>
<dbReference type="InterPro" id="IPR050482">
    <property type="entry name" value="Sensor_HK_TwoCompSys"/>
</dbReference>
<dbReference type="STRING" id="58117.SAMN05421833_11130"/>
<keyword evidence="9" id="KW-0812">Transmembrane</keyword>
<evidence type="ECO:0000313" key="12">
    <source>
        <dbReference type="Proteomes" id="UP000186096"/>
    </source>
</evidence>
<dbReference type="Gene3D" id="1.20.5.1930">
    <property type="match status" value="1"/>
</dbReference>
<protein>
    <recommendedName>
        <fullName evidence="2">histidine kinase</fullName>
        <ecNumber evidence="2">2.7.13.3</ecNumber>
    </recommendedName>
</protein>
<sequence>MVPFRGRGAGRPPRKSPLVRNTLNLACVPSSLAEFTTAHRRRIVDTLLAIAILCFTVPQTLLGLSFSLWGPVPEWIEITIEVITAGALLVRRRTGLPMVIASMLCAVITGQIVPMAFAAYSMTADSKVRHWQLVTVPLIITATAVDYVDPKTDDVLYLCLARALMLIFMPALVGTWVRGYRGMISELRAGARECEQRAAVRERRRIARELHDTVTHAVTVMVLNAGIIRDDADPEIGRLATTIEDKGVEALAELRELLAVLRREDGSRMTAGAKAIPSLVEEAAATGTQVSLDYDLPDIGLPIQVGHACYRVVQEGLSNVRKHAPGSRVRVGCEARDGVVTVSVVNGRDEGRARMSLQHLLPHSGFGLAGLEERIAILDGRLERKGTPDGGFMLVARIPFHPADDRAEDQADEMADGESA</sequence>
<evidence type="ECO:0000256" key="5">
    <source>
        <dbReference type="ARBA" id="ARBA00022741"/>
    </source>
</evidence>
<comment type="catalytic activity">
    <reaction evidence="1">
        <text>ATP + protein L-histidine = ADP + protein N-phospho-L-histidine.</text>
        <dbReference type="EC" id="2.7.13.3"/>
    </reaction>
</comment>
<evidence type="ECO:0000256" key="4">
    <source>
        <dbReference type="ARBA" id="ARBA00022679"/>
    </source>
</evidence>
<dbReference type="SUPFAM" id="SSF55874">
    <property type="entry name" value="ATPase domain of HSP90 chaperone/DNA topoisomerase II/histidine kinase"/>
    <property type="match status" value="1"/>
</dbReference>
<evidence type="ECO:0000256" key="8">
    <source>
        <dbReference type="ARBA" id="ARBA00023012"/>
    </source>
</evidence>
<dbReference type="PANTHER" id="PTHR24421">
    <property type="entry name" value="NITRATE/NITRITE SENSOR PROTEIN NARX-RELATED"/>
    <property type="match status" value="1"/>
</dbReference>
<feature type="domain" description="Signal transduction histidine kinase subgroup 3 dimerisation and phosphoacceptor" evidence="10">
    <location>
        <begin position="202"/>
        <end position="264"/>
    </location>
</feature>
<keyword evidence="7" id="KW-0067">ATP-binding</keyword>
<keyword evidence="5" id="KW-0547">Nucleotide-binding</keyword>
<dbReference type="PANTHER" id="PTHR24421:SF10">
    <property type="entry name" value="NITRATE_NITRITE SENSOR PROTEIN NARQ"/>
    <property type="match status" value="1"/>
</dbReference>
<evidence type="ECO:0000256" key="2">
    <source>
        <dbReference type="ARBA" id="ARBA00012438"/>
    </source>
</evidence>
<dbReference type="InterPro" id="IPR036890">
    <property type="entry name" value="HATPase_C_sf"/>
</dbReference>
<dbReference type="AlphaFoldDB" id="A0A1N7C411"/>
<keyword evidence="4" id="KW-0808">Transferase</keyword>
<keyword evidence="8" id="KW-0902">Two-component regulatory system</keyword>
<dbReference type="GO" id="GO:0046983">
    <property type="term" value="F:protein dimerization activity"/>
    <property type="evidence" value="ECO:0007669"/>
    <property type="project" value="InterPro"/>
</dbReference>
<dbReference type="EC" id="2.7.13.3" evidence="2"/>
<accession>A0A1N7C411</accession>
<evidence type="ECO:0000256" key="9">
    <source>
        <dbReference type="SAM" id="Phobius"/>
    </source>
</evidence>
<dbReference type="InterPro" id="IPR011712">
    <property type="entry name" value="Sig_transdc_His_kin_sub3_dim/P"/>
</dbReference>
<proteinExistence type="predicted"/>
<evidence type="ECO:0000256" key="7">
    <source>
        <dbReference type="ARBA" id="ARBA00022840"/>
    </source>
</evidence>
<feature type="transmembrane region" description="Helical" evidence="9">
    <location>
        <begin position="47"/>
        <end position="69"/>
    </location>
</feature>
<feature type="transmembrane region" description="Helical" evidence="9">
    <location>
        <begin position="155"/>
        <end position="177"/>
    </location>
</feature>
<reference evidence="12" key="1">
    <citation type="submission" date="2017-01" db="EMBL/GenBank/DDBJ databases">
        <authorList>
            <person name="Varghese N."/>
            <person name="Submissions S."/>
        </authorList>
    </citation>
    <scope>NUCLEOTIDE SEQUENCE [LARGE SCALE GENOMIC DNA]</scope>
    <source>
        <strain evidence="12">ATCC 12950</strain>
    </source>
</reference>
<dbReference type="Proteomes" id="UP000186096">
    <property type="component" value="Unassembled WGS sequence"/>
</dbReference>
<dbReference type="CDD" id="cd16917">
    <property type="entry name" value="HATPase_UhpB-NarQ-NarX-like"/>
    <property type="match status" value="1"/>
</dbReference>
<keyword evidence="6 11" id="KW-0418">Kinase</keyword>
<dbReference type="GO" id="GO:0000155">
    <property type="term" value="F:phosphorelay sensor kinase activity"/>
    <property type="evidence" value="ECO:0007669"/>
    <property type="project" value="InterPro"/>
</dbReference>
<evidence type="ECO:0000259" key="10">
    <source>
        <dbReference type="Pfam" id="PF07730"/>
    </source>
</evidence>
<evidence type="ECO:0000256" key="6">
    <source>
        <dbReference type="ARBA" id="ARBA00022777"/>
    </source>
</evidence>